<dbReference type="RefSeq" id="WP_072997641.1">
    <property type="nucleotide sequence ID" value="NZ_FRAM01000002.1"/>
</dbReference>
<name>A0A1M6RP12_9FLAO</name>
<dbReference type="OrthoDB" id="675873at2"/>
<feature type="transmembrane region" description="Helical" evidence="1">
    <location>
        <begin position="332"/>
        <end position="363"/>
    </location>
</feature>
<keyword evidence="1" id="KW-0812">Transmembrane</keyword>
<dbReference type="InterPro" id="IPR022134">
    <property type="entry name" value="DUF3667"/>
</dbReference>
<dbReference type="Pfam" id="PF12412">
    <property type="entry name" value="DUF3667"/>
    <property type="match status" value="1"/>
</dbReference>
<evidence type="ECO:0000313" key="2">
    <source>
        <dbReference type="EMBL" id="SHK34206.1"/>
    </source>
</evidence>
<organism evidence="2 3">
    <name type="scientific">Epilithonimonas mollis</name>
    <dbReference type="NCBI Taxonomy" id="216903"/>
    <lineage>
        <taxon>Bacteria</taxon>
        <taxon>Pseudomonadati</taxon>
        <taxon>Bacteroidota</taxon>
        <taxon>Flavobacteriia</taxon>
        <taxon>Flavobacteriales</taxon>
        <taxon>Weeksellaceae</taxon>
        <taxon>Chryseobacterium group</taxon>
        <taxon>Epilithonimonas</taxon>
    </lineage>
</organism>
<evidence type="ECO:0008006" key="4">
    <source>
        <dbReference type="Google" id="ProtNLM"/>
    </source>
</evidence>
<evidence type="ECO:0000256" key="1">
    <source>
        <dbReference type="SAM" id="Phobius"/>
    </source>
</evidence>
<keyword evidence="3" id="KW-1185">Reference proteome</keyword>
<gene>
    <name evidence="2" type="ORF">SAMN05444371_2006</name>
</gene>
<sequence length="364" mass="42767">MSHGKLREEKDCLNCGHLVEEKYCPNCGQQNIQTRQPFYYLFTHFVEDFTHYDGQFWGTIKNLLFKPGKLTNTYLEGKRQKFVPPVKLYIFISFITFFLFALFPPFDINFEGKGKSKLLPEKNKITEIQKALEETRSKEKLEEKDSIYISKLNAALKDSAKINELQGTFDMSKGMSEDSEFNGFTNRKSYDSAVAKNPSFFDFINTPFAHKYFELKEQGVKKGEILKKLYETSFHNLPKALFIYLPIFALFLWIFHNKKKWWYFDHGIFTLHYFSFLLLNILIFTFLNKLTDVINISFINGIIYFVMTLMVFYSVIYFFIAHYKVYNSHGIVSFIIGTVLFTINFFAFLFLVAGLGVISFLMIH</sequence>
<evidence type="ECO:0000313" key="3">
    <source>
        <dbReference type="Proteomes" id="UP000184498"/>
    </source>
</evidence>
<keyword evidence="1" id="KW-0472">Membrane</keyword>
<dbReference type="Proteomes" id="UP000184498">
    <property type="component" value="Unassembled WGS sequence"/>
</dbReference>
<accession>A0A1M6RP12</accession>
<feature type="transmembrane region" description="Helical" evidence="1">
    <location>
        <begin position="88"/>
        <end position="106"/>
    </location>
</feature>
<proteinExistence type="predicted"/>
<reference evidence="3" key="1">
    <citation type="submission" date="2016-11" db="EMBL/GenBank/DDBJ databases">
        <authorList>
            <person name="Varghese N."/>
            <person name="Submissions S."/>
        </authorList>
    </citation>
    <scope>NUCLEOTIDE SEQUENCE [LARGE SCALE GENOMIC DNA]</scope>
    <source>
        <strain evidence="3">DSM 18016</strain>
    </source>
</reference>
<dbReference type="EMBL" id="FRAM01000002">
    <property type="protein sequence ID" value="SHK34206.1"/>
    <property type="molecule type" value="Genomic_DNA"/>
</dbReference>
<feature type="transmembrane region" description="Helical" evidence="1">
    <location>
        <begin position="293"/>
        <end position="320"/>
    </location>
</feature>
<dbReference type="AlphaFoldDB" id="A0A1M6RP12"/>
<protein>
    <recommendedName>
        <fullName evidence="4">DUF3667 domain-containing protein</fullName>
    </recommendedName>
</protein>
<keyword evidence="1" id="KW-1133">Transmembrane helix</keyword>
<feature type="transmembrane region" description="Helical" evidence="1">
    <location>
        <begin position="267"/>
        <end position="287"/>
    </location>
</feature>
<dbReference type="STRING" id="216903.SAMN05444371_2006"/>
<feature type="transmembrane region" description="Helical" evidence="1">
    <location>
        <begin position="237"/>
        <end position="255"/>
    </location>
</feature>